<dbReference type="InterPro" id="IPR001708">
    <property type="entry name" value="YidC/ALB3/OXA1/COX18"/>
</dbReference>
<comment type="subcellular location">
    <subcellularLocation>
        <location evidence="1">Cell membrane</location>
        <topology evidence="1">Multi-pass membrane protein</topology>
    </subcellularLocation>
    <subcellularLocation>
        <location evidence="9">Membrane</location>
        <topology evidence="9">Multi-pass membrane protein</topology>
    </subcellularLocation>
</comment>
<keyword evidence="2" id="KW-0813">Transport</keyword>
<comment type="caution">
    <text evidence="12">The sequence shown here is derived from an EMBL/GenBank/DDBJ whole genome shotgun (WGS) entry which is preliminary data.</text>
</comment>
<name>A0A1G2SB88_9BACT</name>
<dbReference type="STRING" id="1802723.A2675_01545"/>
<comment type="similarity">
    <text evidence="9">Belongs to the OXA1/ALB3/YidC family.</text>
</comment>
<accession>A0A1G2SB88</accession>
<keyword evidence="8" id="KW-0143">Chaperone</keyword>
<evidence type="ECO:0000256" key="10">
    <source>
        <dbReference type="SAM" id="Phobius"/>
    </source>
</evidence>
<evidence type="ECO:0000256" key="6">
    <source>
        <dbReference type="ARBA" id="ARBA00022989"/>
    </source>
</evidence>
<feature type="transmembrane region" description="Helical" evidence="10">
    <location>
        <begin position="12"/>
        <end position="40"/>
    </location>
</feature>
<sequence length="240" mass="26866">MSEIFMEGFVRPFYNALILILAAVPGADLGIAVIILTILVKVLILPLSKKAIESQIKMREVQPDLKKIQEKYGKNKEEVYKRTMALYKEKGVHLFSGCLPLLVQTPIVMGLYFVFYREVAANNPALLYSFVHATATIDPVFLGLIDLTNKSIILAVVAAVAQFFHTKISLPSPALTQSEGKLSFSEEFTRSMNVQMKYVFPIIVGVIAYVVSGIVALYFATSNLFSLFYELWVRRSKKSV</sequence>
<evidence type="ECO:0000256" key="8">
    <source>
        <dbReference type="ARBA" id="ARBA00023186"/>
    </source>
</evidence>
<organism evidence="12 13">
    <name type="scientific">Candidatus Yonathbacteria bacterium RIFCSPHIGHO2_01_FULL_51_10</name>
    <dbReference type="NCBI Taxonomy" id="1802723"/>
    <lineage>
        <taxon>Bacteria</taxon>
        <taxon>Candidatus Yonathiibacteriota</taxon>
    </lineage>
</organism>
<dbReference type="PANTHER" id="PTHR12428:SF65">
    <property type="entry name" value="CYTOCHROME C OXIDASE ASSEMBLY PROTEIN COX18, MITOCHONDRIAL"/>
    <property type="match status" value="1"/>
</dbReference>
<evidence type="ECO:0000313" key="13">
    <source>
        <dbReference type="Proteomes" id="UP000176997"/>
    </source>
</evidence>
<feature type="transmembrane region" description="Helical" evidence="10">
    <location>
        <begin position="91"/>
        <end position="113"/>
    </location>
</feature>
<dbReference type="EMBL" id="MHUS01000005">
    <property type="protein sequence ID" value="OHA81992.1"/>
    <property type="molecule type" value="Genomic_DNA"/>
</dbReference>
<dbReference type="AlphaFoldDB" id="A0A1G2SB88"/>
<evidence type="ECO:0000256" key="7">
    <source>
        <dbReference type="ARBA" id="ARBA00023136"/>
    </source>
</evidence>
<evidence type="ECO:0000256" key="4">
    <source>
        <dbReference type="ARBA" id="ARBA00022692"/>
    </source>
</evidence>
<dbReference type="NCBIfam" id="TIGR03592">
    <property type="entry name" value="yidC_oxa1_cterm"/>
    <property type="match status" value="1"/>
</dbReference>
<keyword evidence="4 9" id="KW-0812">Transmembrane</keyword>
<dbReference type="CDD" id="cd20070">
    <property type="entry name" value="5TM_YidC_Alb3"/>
    <property type="match status" value="1"/>
</dbReference>
<keyword evidence="5" id="KW-0653">Protein transport</keyword>
<dbReference type="GO" id="GO:0015031">
    <property type="term" value="P:protein transport"/>
    <property type="evidence" value="ECO:0007669"/>
    <property type="project" value="UniProtKB-KW"/>
</dbReference>
<proteinExistence type="inferred from homology"/>
<dbReference type="GO" id="GO:0051205">
    <property type="term" value="P:protein insertion into membrane"/>
    <property type="evidence" value="ECO:0007669"/>
    <property type="project" value="TreeGrafter"/>
</dbReference>
<dbReference type="GO" id="GO:0032977">
    <property type="term" value="F:membrane insertase activity"/>
    <property type="evidence" value="ECO:0007669"/>
    <property type="project" value="InterPro"/>
</dbReference>
<feature type="domain" description="Membrane insertase YidC/Oxa/ALB C-terminal" evidence="11">
    <location>
        <begin position="30"/>
        <end position="235"/>
    </location>
</feature>
<keyword evidence="7 10" id="KW-0472">Membrane</keyword>
<dbReference type="Pfam" id="PF02096">
    <property type="entry name" value="60KD_IMP"/>
    <property type="match status" value="1"/>
</dbReference>
<dbReference type="InterPro" id="IPR047196">
    <property type="entry name" value="YidC_ALB_C"/>
</dbReference>
<feature type="transmembrane region" description="Helical" evidence="10">
    <location>
        <begin position="198"/>
        <end position="229"/>
    </location>
</feature>
<dbReference type="PANTHER" id="PTHR12428">
    <property type="entry name" value="OXA1"/>
    <property type="match status" value="1"/>
</dbReference>
<evidence type="ECO:0000256" key="5">
    <source>
        <dbReference type="ARBA" id="ARBA00022927"/>
    </source>
</evidence>
<keyword evidence="3" id="KW-1003">Cell membrane</keyword>
<evidence type="ECO:0000256" key="3">
    <source>
        <dbReference type="ARBA" id="ARBA00022475"/>
    </source>
</evidence>
<dbReference type="GO" id="GO:0005886">
    <property type="term" value="C:plasma membrane"/>
    <property type="evidence" value="ECO:0007669"/>
    <property type="project" value="UniProtKB-SubCell"/>
</dbReference>
<dbReference type="InterPro" id="IPR028055">
    <property type="entry name" value="YidC/Oxa/ALB_C"/>
</dbReference>
<evidence type="ECO:0000259" key="11">
    <source>
        <dbReference type="Pfam" id="PF02096"/>
    </source>
</evidence>
<reference evidence="12 13" key="1">
    <citation type="journal article" date="2016" name="Nat. Commun.">
        <title>Thousands of microbial genomes shed light on interconnected biogeochemical processes in an aquifer system.</title>
        <authorList>
            <person name="Anantharaman K."/>
            <person name="Brown C.T."/>
            <person name="Hug L.A."/>
            <person name="Sharon I."/>
            <person name="Castelle C.J."/>
            <person name="Probst A.J."/>
            <person name="Thomas B.C."/>
            <person name="Singh A."/>
            <person name="Wilkins M.J."/>
            <person name="Karaoz U."/>
            <person name="Brodie E.L."/>
            <person name="Williams K.H."/>
            <person name="Hubbard S.S."/>
            <person name="Banfield J.F."/>
        </authorList>
    </citation>
    <scope>NUCLEOTIDE SEQUENCE [LARGE SCALE GENOMIC DNA]</scope>
</reference>
<evidence type="ECO:0000256" key="1">
    <source>
        <dbReference type="ARBA" id="ARBA00004651"/>
    </source>
</evidence>
<gene>
    <name evidence="12" type="ORF">A2675_01545</name>
</gene>
<evidence type="ECO:0000256" key="9">
    <source>
        <dbReference type="RuleBase" id="RU003945"/>
    </source>
</evidence>
<evidence type="ECO:0000313" key="12">
    <source>
        <dbReference type="EMBL" id="OHA81992.1"/>
    </source>
</evidence>
<evidence type="ECO:0000256" key="2">
    <source>
        <dbReference type="ARBA" id="ARBA00022448"/>
    </source>
</evidence>
<protein>
    <recommendedName>
        <fullName evidence="11">Membrane insertase YidC/Oxa/ALB C-terminal domain-containing protein</fullName>
    </recommendedName>
</protein>
<keyword evidence="6 10" id="KW-1133">Transmembrane helix</keyword>
<dbReference type="Proteomes" id="UP000176997">
    <property type="component" value="Unassembled WGS sequence"/>
</dbReference>